<comment type="caution">
    <text evidence="1">The sequence shown here is derived from an EMBL/GenBank/DDBJ whole genome shotgun (WGS) entry which is preliminary data.</text>
</comment>
<evidence type="ECO:0000313" key="1">
    <source>
        <dbReference type="EMBL" id="NEZ59128.1"/>
    </source>
</evidence>
<gene>
    <name evidence="1" type="ORF">DXZ20_26490</name>
</gene>
<reference evidence="1 2" key="1">
    <citation type="journal article" date="2020" name="Microb. Ecol.">
        <title>Ecogenomics of the Marine Benthic Filamentous Cyanobacterium Adonisia.</title>
        <authorList>
            <person name="Walter J.M."/>
            <person name="Coutinho F.H."/>
            <person name="Leomil L."/>
            <person name="Hargreaves P.I."/>
            <person name="Campeao M.E."/>
            <person name="Vieira V.V."/>
            <person name="Silva B.S."/>
            <person name="Fistarol G.O."/>
            <person name="Salomon P.S."/>
            <person name="Sawabe T."/>
            <person name="Mino S."/>
            <person name="Hosokawa M."/>
            <person name="Miyashita H."/>
            <person name="Maruyama F."/>
            <person name="van Verk M.C."/>
            <person name="Dutilh B.E."/>
            <person name="Thompson C.C."/>
            <person name="Thompson F.L."/>
        </authorList>
    </citation>
    <scope>NUCLEOTIDE SEQUENCE [LARGE SCALE GENOMIC DNA]</scope>
    <source>
        <strain evidence="1 2">CCMR0081</strain>
    </source>
</reference>
<sequence length="66" mass="7446">MEQKTTIRLKAFHIKSFKTRFFDAFQIVALYQLNIALIGTEKQDGISRVSAPFSQIGLIGTEIRSA</sequence>
<dbReference type="EMBL" id="QXHD01000004">
    <property type="protein sequence ID" value="NEZ59128.1"/>
    <property type="molecule type" value="Genomic_DNA"/>
</dbReference>
<dbReference type="Proteomes" id="UP000481033">
    <property type="component" value="Unassembled WGS sequence"/>
</dbReference>
<name>A0A6M0RSC7_9CYAN</name>
<dbReference type="AlphaFoldDB" id="A0A6M0RSC7"/>
<keyword evidence="2" id="KW-1185">Reference proteome</keyword>
<accession>A0A6M0RSC7</accession>
<protein>
    <submittedName>
        <fullName evidence="1">Uncharacterized protein</fullName>
    </submittedName>
</protein>
<evidence type="ECO:0000313" key="2">
    <source>
        <dbReference type="Proteomes" id="UP000481033"/>
    </source>
</evidence>
<proteinExistence type="predicted"/>
<organism evidence="1 2">
    <name type="scientific">Adonisia turfae CCMR0081</name>
    <dbReference type="NCBI Taxonomy" id="2292702"/>
    <lineage>
        <taxon>Bacteria</taxon>
        <taxon>Bacillati</taxon>
        <taxon>Cyanobacteriota</taxon>
        <taxon>Adonisia</taxon>
        <taxon>Adonisia turfae</taxon>
    </lineage>
</organism>